<dbReference type="OrthoDB" id="31419at10239"/>
<proteinExistence type="predicted"/>
<dbReference type="Proteomes" id="UP000221612">
    <property type="component" value="Segment"/>
</dbReference>
<evidence type="ECO:0000313" key="1">
    <source>
        <dbReference type="EMBL" id="ASJ80475.1"/>
    </source>
</evidence>
<organism evidence="1 2">
    <name type="scientific">Escherichia phage V18</name>
    <dbReference type="NCBI Taxonomy" id="1981500"/>
    <lineage>
        <taxon>Viruses</taxon>
        <taxon>Duplodnaviria</taxon>
        <taxon>Heunggongvirae</taxon>
        <taxon>Uroviricota</taxon>
        <taxon>Caudoviricetes</taxon>
        <taxon>Vequintavirinae</taxon>
        <taxon>Vequintavirus</taxon>
        <taxon>Vequintavirus V18</taxon>
    </lineage>
</organism>
<keyword evidence="2" id="KW-1185">Reference proteome</keyword>
<dbReference type="EMBL" id="KY683736">
    <property type="protein sequence ID" value="ASJ80475.1"/>
    <property type="molecule type" value="Genomic_DNA"/>
</dbReference>
<name>A0A220NU71_9CAUD</name>
<evidence type="ECO:0000313" key="2">
    <source>
        <dbReference type="Proteomes" id="UP000221612"/>
    </source>
</evidence>
<protein>
    <submittedName>
        <fullName evidence="1">Uncharacterized protein</fullName>
    </submittedName>
</protein>
<sequence length="133" mass="14303">MKIEITKEGKKVSGDYATVIRDLMFEATKIGTSKVGQTVSVQSNIATGEKVFIVVKGQDPVEGTVGRGGYLCISEEPRMLVADSATIGGKRVCEADEVMIIQPVDPDDPATWVVGNEIFSLEELSFPAPRSVQ</sequence>
<gene>
    <name evidence="1" type="ORF">V18_00125</name>
</gene>
<reference evidence="1 2" key="1">
    <citation type="journal article" date="2015" name="Bacteriophage">
        <title>A small-scale experiment of using phage-based probiotic dietary supplement for prevention of E. coli traveler's diarrhea.</title>
        <authorList>
            <person name="Aleshkin A.V."/>
            <person name="Rubalskii E.O."/>
            <person name="Volozhantsev N.V."/>
            <person name="Verevkin V.V."/>
            <person name="Svetoch E.A."/>
            <person name="Kiseleva I.A."/>
            <person name="Bochkareva S.S."/>
            <person name="Borisova O.Y."/>
            <person name="Popova A.V."/>
            <person name="Bogun A.G."/>
            <person name="Afanas'ev S.S."/>
        </authorList>
    </citation>
    <scope>NUCLEOTIDE SEQUENCE [LARGE SCALE GENOMIC DNA]</scope>
</reference>
<accession>A0A220NU71</accession>